<dbReference type="EMBL" id="VOSB01000007">
    <property type="protein sequence ID" value="TXE18615.1"/>
    <property type="molecule type" value="Genomic_DNA"/>
</dbReference>
<keyword evidence="4" id="KW-1185">Reference proteome</keyword>
<dbReference type="GO" id="GO:0008233">
    <property type="term" value="F:peptidase activity"/>
    <property type="evidence" value="ECO:0007669"/>
    <property type="project" value="InterPro"/>
</dbReference>
<dbReference type="PANTHER" id="PTHR42987">
    <property type="entry name" value="PEPTIDASE S49"/>
    <property type="match status" value="1"/>
</dbReference>
<dbReference type="InterPro" id="IPR029045">
    <property type="entry name" value="ClpP/crotonase-like_dom_sf"/>
</dbReference>
<evidence type="ECO:0000256" key="1">
    <source>
        <dbReference type="ARBA" id="ARBA00008683"/>
    </source>
</evidence>
<dbReference type="InterPro" id="IPR002142">
    <property type="entry name" value="Peptidase_S49"/>
</dbReference>
<dbReference type="SUPFAM" id="SSF52096">
    <property type="entry name" value="ClpP/crotonase"/>
    <property type="match status" value="1"/>
</dbReference>
<reference evidence="3 4" key="1">
    <citation type="submission" date="2019-08" db="EMBL/GenBank/DDBJ databases">
        <title>Genome of Psychroserpens burtonensis ACAM 167.</title>
        <authorList>
            <person name="Bowman J.P."/>
        </authorList>
    </citation>
    <scope>NUCLEOTIDE SEQUENCE [LARGE SCALE GENOMIC DNA]</scope>
    <source>
        <strain evidence="3 4">ACAM 167</strain>
    </source>
</reference>
<dbReference type="AlphaFoldDB" id="A0A5C7BGM7"/>
<organism evidence="3 4">
    <name type="scientific">Psychroserpens burtonensis</name>
    <dbReference type="NCBI Taxonomy" id="49278"/>
    <lineage>
        <taxon>Bacteria</taxon>
        <taxon>Pseudomonadati</taxon>
        <taxon>Bacteroidota</taxon>
        <taxon>Flavobacteriia</taxon>
        <taxon>Flavobacteriales</taxon>
        <taxon>Flavobacteriaceae</taxon>
        <taxon>Psychroserpens</taxon>
    </lineage>
</organism>
<comment type="caution">
    <text evidence="3">The sequence shown here is derived from an EMBL/GenBank/DDBJ whole genome shotgun (WGS) entry which is preliminary data.</text>
</comment>
<name>A0A5C7BGM7_9FLAO</name>
<evidence type="ECO:0000259" key="2">
    <source>
        <dbReference type="Pfam" id="PF01343"/>
    </source>
</evidence>
<dbReference type="Gene3D" id="3.90.226.10">
    <property type="entry name" value="2-enoyl-CoA Hydratase, Chain A, domain 1"/>
    <property type="match status" value="1"/>
</dbReference>
<evidence type="ECO:0000313" key="3">
    <source>
        <dbReference type="EMBL" id="TXE18615.1"/>
    </source>
</evidence>
<protein>
    <submittedName>
        <fullName evidence="3">S49 family peptidase</fullName>
    </submittedName>
</protein>
<dbReference type="OrthoDB" id="1490107at2"/>
<dbReference type="PANTHER" id="PTHR42987:SF4">
    <property type="entry name" value="PROTEASE SOHB-RELATED"/>
    <property type="match status" value="1"/>
</dbReference>
<dbReference type="GO" id="GO:0006508">
    <property type="term" value="P:proteolysis"/>
    <property type="evidence" value="ECO:0007669"/>
    <property type="project" value="InterPro"/>
</dbReference>
<comment type="similarity">
    <text evidence="1">Belongs to the peptidase S49 family.</text>
</comment>
<dbReference type="Proteomes" id="UP000321938">
    <property type="component" value="Unassembled WGS sequence"/>
</dbReference>
<dbReference type="Pfam" id="PF01343">
    <property type="entry name" value="Peptidase_S49"/>
    <property type="match status" value="1"/>
</dbReference>
<sequence>MRFVFQYNLRQALVFIGVLLKSSTPHYHYVVKYILNLNMVFSKTANEILRSPWFMEPKSALSFLPLVADILNKTQKDFDPRPEAVAVRSVITPQGVSLPREEEIPQGSIGVVSIMGPMLKYGDWCSYGSDDLVAFAKDFDTNENIIGQVWVMDSGGGSVAAVAPYLDFLKTKKKPVVSLSDMSASANYYIASSTDFIMAENNISSMFGSIGVMIEFADFKAVYEKEGIKVHTIYADESTHKNLAFKQALEGNYDAIKAEMLNPLAIKFQQHIRASRPNLKISEGVLNGKMFYAEEAQSIGLIDGIGNLDAAINYVKFLANASSFISTNY</sequence>
<proteinExistence type="inferred from homology"/>
<evidence type="ECO:0000313" key="4">
    <source>
        <dbReference type="Proteomes" id="UP000321938"/>
    </source>
</evidence>
<feature type="domain" description="Peptidase S49" evidence="2">
    <location>
        <begin position="169"/>
        <end position="320"/>
    </location>
</feature>
<gene>
    <name evidence="3" type="ORF">ES692_06110</name>
</gene>
<accession>A0A5C7BGM7</accession>